<evidence type="ECO:0000313" key="4">
    <source>
        <dbReference type="Proteomes" id="UP000180252"/>
    </source>
</evidence>
<dbReference type="Proteomes" id="UP000180252">
    <property type="component" value="Unassembled WGS sequence"/>
</dbReference>
<gene>
    <name evidence="3" type="ORF">B0A71_15480</name>
    <name evidence="2" type="ORF">BHE19_07455</name>
</gene>
<dbReference type="RefSeq" id="WP_070906939.1">
    <property type="nucleotide sequence ID" value="NZ_MIKE01000022.1"/>
</dbReference>
<proteinExistence type="predicted"/>
<sequence>MEKDLQKYAETFLTAELKEILSSNRHKNTSELNEFEKAIIYNYSDIGYESLNETLRDGKDLPEFGKHLNYALNKLPDYKLLCYRSIKVNKSKLQRYYDALKSNSIIIEESFLSCSKSRFVASGFSSSPLFIIFSKRGKDIEKIAKFGIDNGENEREVLFMSGSKFKVIDITEEADKTIRITLEEV</sequence>
<dbReference type="GO" id="GO:0005576">
    <property type="term" value="C:extracellular region"/>
    <property type="evidence" value="ECO:0007669"/>
    <property type="project" value="InterPro"/>
</dbReference>
<dbReference type="EMBL" id="MIKE01000022">
    <property type="protein sequence ID" value="OHT45660.1"/>
    <property type="molecule type" value="Genomic_DNA"/>
</dbReference>
<evidence type="ECO:0000313" key="3">
    <source>
        <dbReference type="EMBL" id="OXB18319.1"/>
    </source>
</evidence>
<name>A0A1S1J799_9FLAO</name>
<dbReference type="OrthoDB" id="1362422at2"/>
<feature type="domain" description="ADP ribosyltransferase" evidence="1">
    <location>
        <begin position="28"/>
        <end position="181"/>
    </location>
</feature>
<dbReference type="Gene3D" id="3.90.176.10">
    <property type="entry name" value="Toxin ADP-ribosyltransferase, Chain A, domain 1"/>
    <property type="match status" value="1"/>
</dbReference>
<dbReference type="PROSITE" id="PS51996">
    <property type="entry name" value="TR_MART"/>
    <property type="match status" value="1"/>
</dbReference>
<dbReference type="Pfam" id="PF03496">
    <property type="entry name" value="ADPrib_exo_Tox"/>
    <property type="match status" value="1"/>
</dbReference>
<dbReference type="InterPro" id="IPR003540">
    <property type="entry name" value="ADP-ribosyltransferase"/>
</dbReference>
<evidence type="ECO:0000259" key="1">
    <source>
        <dbReference type="Pfam" id="PF03496"/>
    </source>
</evidence>
<comment type="caution">
    <text evidence="2">The sequence shown here is derived from an EMBL/GenBank/DDBJ whole genome shotgun (WGS) entry which is preliminary data.</text>
</comment>
<accession>A0A1S1J799</accession>
<dbReference type="SUPFAM" id="SSF56399">
    <property type="entry name" value="ADP-ribosylation"/>
    <property type="match status" value="1"/>
</dbReference>
<evidence type="ECO:0000313" key="2">
    <source>
        <dbReference type="EMBL" id="OHT45660.1"/>
    </source>
</evidence>
<dbReference type="Proteomes" id="UP000198319">
    <property type="component" value="Unassembled WGS sequence"/>
</dbReference>
<dbReference type="EMBL" id="MUHG01000023">
    <property type="protein sequence ID" value="OXB18319.1"/>
    <property type="molecule type" value="Genomic_DNA"/>
</dbReference>
<protein>
    <recommendedName>
        <fullName evidence="1">ADP ribosyltransferase domain-containing protein</fullName>
    </recommendedName>
</protein>
<reference evidence="3 5" key="3">
    <citation type="submission" date="2016-11" db="EMBL/GenBank/DDBJ databases">
        <title>Whole genomes of Flavobacteriaceae.</title>
        <authorList>
            <person name="Stine C."/>
            <person name="Li C."/>
            <person name="Tadesse D."/>
        </authorList>
    </citation>
    <scope>NUCLEOTIDE SEQUENCE [LARGE SCALE GENOMIC DNA]</scope>
    <source>
        <strain evidence="3 5">ATCC BAA-2541</strain>
    </source>
</reference>
<organism evidence="2 4">
    <name type="scientific">Flavobacterium tructae</name>
    <dbReference type="NCBI Taxonomy" id="1114873"/>
    <lineage>
        <taxon>Bacteria</taxon>
        <taxon>Pseudomonadati</taxon>
        <taxon>Bacteroidota</taxon>
        <taxon>Flavobacteriia</taxon>
        <taxon>Flavobacteriales</taxon>
        <taxon>Flavobacteriaceae</taxon>
        <taxon>Flavobacterium</taxon>
    </lineage>
</organism>
<reference evidence="4" key="1">
    <citation type="submission" date="2016-09" db="EMBL/GenBank/DDBJ databases">
        <authorList>
            <person name="Chen S."/>
            <person name="Walker E."/>
        </authorList>
    </citation>
    <scope>NUCLEOTIDE SEQUENCE [LARGE SCALE GENOMIC DNA]</scope>
    <source>
        <strain evidence="4">MSU</strain>
    </source>
</reference>
<dbReference type="AlphaFoldDB" id="A0A1S1J799"/>
<reference evidence="2" key="2">
    <citation type="submission" date="2016-09" db="EMBL/GenBank/DDBJ databases">
        <authorList>
            <person name="Capua I."/>
            <person name="De Benedictis P."/>
            <person name="Joannis T."/>
            <person name="Lombin L.H."/>
            <person name="Cattoli G."/>
        </authorList>
    </citation>
    <scope>NUCLEOTIDE SEQUENCE [LARGE SCALE GENOMIC DNA]</scope>
    <source>
        <strain evidence="2">MSU</strain>
    </source>
</reference>
<dbReference type="STRING" id="1278819.BHE19_07455"/>
<keyword evidence="5" id="KW-1185">Reference proteome</keyword>
<evidence type="ECO:0000313" key="5">
    <source>
        <dbReference type="Proteomes" id="UP000198319"/>
    </source>
</evidence>